<evidence type="ECO:0000256" key="2">
    <source>
        <dbReference type="ARBA" id="ARBA00022771"/>
    </source>
</evidence>
<organism evidence="6 7">
    <name type="scientific">Naegleria lovaniensis</name>
    <name type="common">Amoeba</name>
    <dbReference type="NCBI Taxonomy" id="51637"/>
    <lineage>
        <taxon>Eukaryota</taxon>
        <taxon>Discoba</taxon>
        <taxon>Heterolobosea</taxon>
        <taxon>Tetramitia</taxon>
        <taxon>Eutetramitia</taxon>
        <taxon>Vahlkampfiidae</taxon>
        <taxon>Naegleria</taxon>
    </lineage>
</organism>
<evidence type="ECO:0000256" key="1">
    <source>
        <dbReference type="ARBA" id="ARBA00022723"/>
    </source>
</evidence>
<dbReference type="InterPro" id="IPR036047">
    <property type="entry name" value="F-box-like_dom_sf"/>
</dbReference>
<dbReference type="SMART" id="SM00291">
    <property type="entry name" value="ZnF_ZZ"/>
    <property type="match status" value="2"/>
</dbReference>
<dbReference type="SUPFAM" id="SSF57850">
    <property type="entry name" value="RING/U-box"/>
    <property type="match status" value="2"/>
</dbReference>
<feature type="domain" description="ZZ-type" evidence="5">
    <location>
        <begin position="262"/>
        <end position="303"/>
    </location>
</feature>
<keyword evidence="3" id="KW-0862">Zinc</keyword>
<dbReference type="InterPro" id="IPR000433">
    <property type="entry name" value="Znf_ZZ"/>
</dbReference>
<dbReference type="SUPFAM" id="SSF81383">
    <property type="entry name" value="F-box domain"/>
    <property type="match status" value="1"/>
</dbReference>
<dbReference type="InterPro" id="IPR043145">
    <property type="entry name" value="Znf_ZZ_sf"/>
</dbReference>
<keyword evidence="2" id="KW-0863">Zinc-finger</keyword>
<protein>
    <recommendedName>
        <fullName evidence="5">ZZ-type domain-containing protein</fullName>
    </recommendedName>
</protein>
<evidence type="ECO:0000259" key="5">
    <source>
        <dbReference type="SMART" id="SM00291"/>
    </source>
</evidence>
<sequence>MKDPRPRPIRNFLLLFADRCDETTTTTSTPQNPSKGKKSSSSHHNDQNDLIKLQEKDLAWVQDGIGYKTLFLRILSFLDQYDLAQSVQPVCKLFQNFANCDLLWEQLFWNLFTHHFELTKEEISEKYLNPPNLDSRLGIYTQQTLIPEKSWKFKVVNGVRLYYLNHTTDSYSSSTPGESGIWRLECSECGADFHHREPYIYDEESEDYLHLDCVDKERFHEKVEHYAQFQIASYFSRKVIIETFFRRRLIGKNEDDEVSEESVVEYTCDVCGDPIHTIRYSCLDCEFDLCGYCCEKLVYNQKGVDMPFCKGVEHPLDHTFLTVGQEYCDTYSCNLCKEKIRGFRYHDPSKDNFDLCTLCFKTKRDPNIDYEKMDHHEEIVTEAFYAELCHKMHLQELKEVYKNVFDMTVKGAKSELADELLELLEEKKERNTRPRLCTLVSNVPRFCCKDDEGNVLTKDAMDALVASLDLVEEKVKPPKKKSKKAIVDDEE</sequence>
<comment type="caution">
    <text evidence="6">The sequence shown here is derived from an EMBL/GenBank/DDBJ whole genome shotgun (WGS) entry which is preliminary data.</text>
</comment>
<dbReference type="Gene3D" id="1.20.1280.50">
    <property type="match status" value="1"/>
</dbReference>
<dbReference type="Proteomes" id="UP000816034">
    <property type="component" value="Unassembled WGS sequence"/>
</dbReference>
<dbReference type="InterPro" id="IPR001810">
    <property type="entry name" value="F-box_dom"/>
</dbReference>
<feature type="domain" description="ZZ-type" evidence="5">
    <location>
        <begin position="327"/>
        <end position="369"/>
    </location>
</feature>
<evidence type="ECO:0000256" key="3">
    <source>
        <dbReference type="ARBA" id="ARBA00022833"/>
    </source>
</evidence>
<accession>A0AA88GV36</accession>
<evidence type="ECO:0000256" key="4">
    <source>
        <dbReference type="SAM" id="MobiDB-lite"/>
    </source>
</evidence>
<dbReference type="Pfam" id="PF00569">
    <property type="entry name" value="ZZ"/>
    <property type="match status" value="2"/>
</dbReference>
<dbReference type="Gene3D" id="3.30.60.90">
    <property type="match status" value="2"/>
</dbReference>
<keyword evidence="1" id="KW-0479">Metal-binding</keyword>
<keyword evidence="7" id="KW-1185">Reference proteome</keyword>
<dbReference type="RefSeq" id="XP_044553472.1">
    <property type="nucleotide sequence ID" value="XM_044689984.1"/>
</dbReference>
<dbReference type="GeneID" id="68106493"/>
<evidence type="ECO:0000313" key="7">
    <source>
        <dbReference type="Proteomes" id="UP000816034"/>
    </source>
</evidence>
<feature type="region of interest" description="Disordered" evidence="4">
    <location>
        <begin position="23"/>
        <end position="46"/>
    </location>
</feature>
<dbReference type="EMBL" id="PYSW02000007">
    <property type="protein sequence ID" value="KAG2389480.1"/>
    <property type="molecule type" value="Genomic_DNA"/>
</dbReference>
<name>A0AA88GV36_NAELO</name>
<dbReference type="Pfam" id="PF12937">
    <property type="entry name" value="F-box-like"/>
    <property type="match status" value="1"/>
</dbReference>
<gene>
    <name evidence="6" type="ORF">C9374_014040</name>
</gene>
<proteinExistence type="predicted"/>
<reference evidence="6 7" key="1">
    <citation type="journal article" date="2018" name="BMC Genomics">
        <title>The genome of Naegleria lovaniensis, the basis for a comparative approach to unravel pathogenicity factors of the human pathogenic amoeba N. fowleri.</title>
        <authorList>
            <person name="Liechti N."/>
            <person name="Schurch N."/>
            <person name="Bruggmann R."/>
            <person name="Wittwer M."/>
        </authorList>
    </citation>
    <scope>NUCLEOTIDE SEQUENCE [LARGE SCALE GENOMIC DNA]</scope>
    <source>
        <strain evidence="6 7">ATCC 30569</strain>
    </source>
</reference>
<dbReference type="GO" id="GO:0008270">
    <property type="term" value="F:zinc ion binding"/>
    <property type="evidence" value="ECO:0007669"/>
    <property type="project" value="UniProtKB-KW"/>
</dbReference>
<dbReference type="AlphaFoldDB" id="A0AA88GV36"/>
<evidence type="ECO:0000313" key="6">
    <source>
        <dbReference type="EMBL" id="KAG2389480.1"/>
    </source>
</evidence>